<dbReference type="InterPro" id="IPR016167">
    <property type="entry name" value="FAD-bd_PCMH_sub1"/>
</dbReference>
<evidence type="ECO:0000256" key="5">
    <source>
        <dbReference type="ARBA" id="ARBA00022827"/>
    </source>
</evidence>
<sequence length="530" mass="59305">MGTFLIFAIFSLIFLVSTTTSQTTFGNNFESCFTINSPIHITNITKIVHNISHPSYPPILYSSIQNLRFNSTNLKPHFIITPEHPGHVQAAVTCSKCHDLQVRVRSGGHDYEGLSYKANTPFIIIDLINHREVRIDVENGNAWVQAGATLGELYYKIANVSKNHGFPAGTCPTIGVGGHISGGGQGTLMRKFGLAADNVLDAILVNAYGEIVDRESMGEDLFWAIRGGGAASFGVVLQWKLNLVPIPPQVTAFTVMKTQNQGATQLLHRFQQVADKFSEDLFIRPMIFVRNDANGTKTVQVNFQSLFLGTVDKLIPLMEQSFPELGLKPQDCREMSWVESILYIDDGFPKGESIEVLLDRNHNVNKGFFKAKSDFVTEPISENDLETIWKVMQDGESGIMIWEPYGGKMGEISESETPFPHRAGVLFNIQYFKRWQEPGNETEAEHLNGINKLYESMTPFVSKNPRTAYLNYRDLDLGKNKNGSFSEAKVWGEKYFKNNFNRLAKVKGEVDPENFFKNEQSIVAPNVSVS</sequence>
<reference evidence="9" key="1">
    <citation type="submission" date="2020-03" db="EMBL/GenBank/DDBJ databases">
        <title>A high-quality chromosome-level genome assembly of a woody plant with both climbing and erect habits, Rhamnella rubrinervis.</title>
        <authorList>
            <person name="Lu Z."/>
            <person name="Yang Y."/>
            <person name="Zhu X."/>
            <person name="Sun Y."/>
        </authorList>
    </citation>
    <scope>NUCLEOTIDE SEQUENCE</scope>
    <source>
        <strain evidence="9">BYM</strain>
        <tissue evidence="9">Leaf</tissue>
    </source>
</reference>
<evidence type="ECO:0000313" key="9">
    <source>
        <dbReference type="EMBL" id="KAF3450236.1"/>
    </source>
</evidence>
<feature type="domain" description="FAD-binding PCMH-type" evidence="8">
    <location>
        <begin position="72"/>
        <end position="246"/>
    </location>
</feature>
<dbReference type="Gene3D" id="3.30.43.10">
    <property type="entry name" value="Uridine Diphospho-n-acetylenolpyruvylglucosamine Reductase, domain 2"/>
    <property type="match status" value="1"/>
</dbReference>
<dbReference type="Pfam" id="PF01565">
    <property type="entry name" value="FAD_binding_4"/>
    <property type="match status" value="1"/>
</dbReference>
<evidence type="ECO:0000256" key="1">
    <source>
        <dbReference type="ARBA" id="ARBA00001974"/>
    </source>
</evidence>
<comment type="caution">
    <text evidence="9">The sequence shown here is derived from an EMBL/GenBank/DDBJ whole genome shotgun (WGS) entry which is preliminary data.</text>
</comment>
<evidence type="ECO:0000259" key="8">
    <source>
        <dbReference type="PROSITE" id="PS51387"/>
    </source>
</evidence>
<dbReference type="AlphaFoldDB" id="A0A8K0HD80"/>
<name>A0A8K0HD80_9ROSA</name>
<dbReference type="GO" id="GO:0071949">
    <property type="term" value="F:FAD binding"/>
    <property type="evidence" value="ECO:0007669"/>
    <property type="project" value="InterPro"/>
</dbReference>
<proteinExistence type="inferred from homology"/>
<dbReference type="Gene3D" id="3.30.465.10">
    <property type="match status" value="1"/>
</dbReference>
<keyword evidence="6" id="KW-0325">Glycoprotein</keyword>
<evidence type="ECO:0000256" key="7">
    <source>
        <dbReference type="SAM" id="SignalP"/>
    </source>
</evidence>
<dbReference type="InterPro" id="IPR006094">
    <property type="entry name" value="Oxid_FAD_bind_N"/>
</dbReference>
<evidence type="ECO:0000313" key="10">
    <source>
        <dbReference type="Proteomes" id="UP000796880"/>
    </source>
</evidence>
<dbReference type="InterPro" id="IPR016169">
    <property type="entry name" value="FAD-bd_PCMH_sub2"/>
</dbReference>
<keyword evidence="3" id="KW-0285">Flavoprotein</keyword>
<dbReference type="Proteomes" id="UP000796880">
    <property type="component" value="Unassembled WGS sequence"/>
</dbReference>
<organism evidence="9 10">
    <name type="scientific">Rhamnella rubrinervis</name>
    <dbReference type="NCBI Taxonomy" id="2594499"/>
    <lineage>
        <taxon>Eukaryota</taxon>
        <taxon>Viridiplantae</taxon>
        <taxon>Streptophyta</taxon>
        <taxon>Embryophyta</taxon>
        <taxon>Tracheophyta</taxon>
        <taxon>Spermatophyta</taxon>
        <taxon>Magnoliopsida</taxon>
        <taxon>eudicotyledons</taxon>
        <taxon>Gunneridae</taxon>
        <taxon>Pentapetalae</taxon>
        <taxon>rosids</taxon>
        <taxon>fabids</taxon>
        <taxon>Rosales</taxon>
        <taxon>Rhamnaceae</taxon>
        <taxon>rhamnoid group</taxon>
        <taxon>Rhamneae</taxon>
        <taxon>Rhamnella</taxon>
    </lineage>
</organism>
<evidence type="ECO:0000256" key="6">
    <source>
        <dbReference type="ARBA" id="ARBA00023180"/>
    </source>
</evidence>
<dbReference type="OrthoDB" id="407275at2759"/>
<feature type="signal peptide" evidence="7">
    <location>
        <begin position="1"/>
        <end position="21"/>
    </location>
</feature>
<dbReference type="PANTHER" id="PTHR32448">
    <property type="entry name" value="OS08G0158400 PROTEIN"/>
    <property type="match status" value="1"/>
</dbReference>
<evidence type="ECO:0000256" key="4">
    <source>
        <dbReference type="ARBA" id="ARBA00022729"/>
    </source>
</evidence>
<dbReference type="EMBL" id="VOIH02000003">
    <property type="protein sequence ID" value="KAF3450236.1"/>
    <property type="molecule type" value="Genomic_DNA"/>
</dbReference>
<protein>
    <recommendedName>
        <fullName evidence="8">FAD-binding PCMH-type domain-containing protein</fullName>
    </recommendedName>
</protein>
<evidence type="ECO:0000256" key="2">
    <source>
        <dbReference type="ARBA" id="ARBA00005466"/>
    </source>
</evidence>
<dbReference type="Pfam" id="PF08031">
    <property type="entry name" value="BBE"/>
    <property type="match status" value="1"/>
</dbReference>
<keyword evidence="10" id="KW-1185">Reference proteome</keyword>
<dbReference type="SUPFAM" id="SSF56176">
    <property type="entry name" value="FAD-binding/transporter-associated domain-like"/>
    <property type="match status" value="1"/>
</dbReference>
<evidence type="ECO:0000256" key="3">
    <source>
        <dbReference type="ARBA" id="ARBA00022630"/>
    </source>
</evidence>
<keyword evidence="5" id="KW-0274">FAD</keyword>
<gene>
    <name evidence="9" type="ORF">FNV43_RR06316</name>
</gene>
<dbReference type="InterPro" id="IPR036318">
    <property type="entry name" value="FAD-bd_PCMH-like_sf"/>
</dbReference>
<dbReference type="InterPro" id="IPR012951">
    <property type="entry name" value="BBE"/>
</dbReference>
<keyword evidence="4 7" id="KW-0732">Signal</keyword>
<feature type="chain" id="PRO_5035482120" description="FAD-binding PCMH-type domain-containing protein" evidence="7">
    <location>
        <begin position="22"/>
        <end position="530"/>
    </location>
</feature>
<comment type="similarity">
    <text evidence="2">Belongs to the oxygen-dependent FAD-linked oxidoreductase family.</text>
</comment>
<comment type="cofactor">
    <cofactor evidence="1">
        <name>FAD</name>
        <dbReference type="ChEBI" id="CHEBI:57692"/>
    </cofactor>
</comment>
<accession>A0A8K0HD80</accession>
<dbReference type="PROSITE" id="PS51387">
    <property type="entry name" value="FAD_PCMH"/>
    <property type="match status" value="1"/>
</dbReference>
<dbReference type="GO" id="GO:0016491">
    <property type="term" value="F:oxidoreductase activity"/>
    <property type="evidence" value="ECO:0007669"/>
    <property type="project" value="InterPro"/>
</dbReference>
<dbReference type="InterPro" id="IPR016166">
    <property type="entry name" value="FAD-bd_PCMH"/>
</dbReference>
<dbReference type="Gene3D" id="3.40.462.20">
    <property type="match status" value="1"/>
</dbReference>